<sequence>MEVQQDLKNLKFNVYIQCITRHHIHQRPATSFATQCEMAYQMAYWTAYQMAYRARMALLTDIKARSITPGSAALPHGGVTGLSLLPSRTRKGQGKWVLRYVSPITGKRRNAGLGSYPHVGVALAGKLARAMRDEIALGQDPLAIKETPGAAPVMPSFQQAAEQVHAELKPGWKNAKHAQQWINTLTEYVFPKIGSLPMDQLQPRHMADVLRPIWLEKAETASRVKQRLHAVMAWGWAHGFNQANPVDVVTHLLPVQPSKTVRQEHQPAMPWADIPALVKARLVDATELDVTKRALLFLILTAARSGEVRAMTWEEVNFRNKVWIVPADRMKASQTHRVPLSEQALTLLQKQIGKHDQLVFPSIQARTILSDMTLTALLRRLKAHSDNEKRIATAHGFRSSFRDWCSEKGYARDLAERALAHTVKNKVEAAYHRTDLLEQRRPMMQAWADFVLPSTA</sequence>
<evidence type="ECO:0000256" key="3">
    <source>
        <dbReference type="ARBA" id="ARBA00023125"/>
    </source>
</evidence>
<comment type="caution">
    <text evidence="6">The sequence shown here is derived from an EMBL/GenBank/DDBJ whole genome shotgun (WGS) entry which is preliminary data.</text>
</comment>
<dbReference type="InterPro" id="IPR013762">
    <property type="entry name" value="Integrase-like_cat_sf"/>
</dbReference>
<dbReference type="InterPro" id="IPR053876">
    <property type="entry name" value="Phage_int_M"/>
</dbReference>
<dbReference type="PANTHER" id="PTHR30629:SF6">
    <property type="entry name" value="PROPHAGE INTEGRASE INTA-RELATED"/>
    <property type="match status" value="1"/>
</dbReference>
<dbReference type="Pfam" id="PF13356">
    <property type="entry name" value="Arm-DNA-bind_3"/>
    <property type="match status" value="1"/>
</dbReference>
<dbReference type="CDD" id="cd00801">
    <property type="entry name" value="INT_P4_C"/>
    <property type="match status" value="1"/>
</dbReference>
<organism evidence="6 7">
    <name type="scientific">Stenotrophomonas indicatrix</name>
    <dbReference type="NCBI Taxonomy" id="2045451"/>
    <lineage>
        <taxon>Bacteria</taxon>
        <taxon>Pseudomonadati</taxon>
        <taxon>Pseudomonadota</taxon>
        <taxon>Gammaproteobacteria</taxon>
        <taxon>Lysobacterales</taxon>
        <taxon>Lysobacteraceae</taxon>
        <taxon>Stenotrophomonas</taxon>
    </lineage>
</organism>
<dbReference type="InterPro" id="IPR002104">
    <property type="entry name" value="Integrase_catalytic"/>
</dbReference>
<evidence type="ECO:0000259" key="5">
    <source>
        <dbReference type="PROSITE" id="PS51898"/>
    </source>
</evidence>
<keyword evidence="2" id="KW-0229">DNA integration</keyword>
<dbReference type="EMBL" id="JAUKNN010000008">
    <property type="protein sequence ID" value="MDN8668632.1"/>
    <property type="molecule type" value="Genomic_DNA"/>
</dbReference>
<reference evidence="6" key="1">
    <citation type="submission" date="2023-07" db="EMBL/GenBank/DDBJ databases">
        <title>Stenotrophomonas isolates from soil.</title>
        <authorList>
            <person name="Sharma V."/>
            <person name="Zur-Pinska J."/>
            <person name="Hay A.G."/>
        </authorList>
    </citation>
    <scope>NUCLEOTIDE SEQUENCE</scope>
    <source>
        <strain evidence="6">C2</strain>
    </source>
</reference>
<dbReference type="InterPro" id="IPR010998">
    <property type="entry name" value="Integrase_recombinase_N"/>
</dbReference>
<dbReference type="Gene3D" id="1.10.150.130">
    <property type="match status" value="1"/>
</dbReference>
<evidence type="ECO:0000256" key="4">
    <source>
        <dbReference type="ARBA" id="ARBA00023172"/>
    </source>
</evidence>
<dbReference type="Gene3D" id="1.10.443.10">
    <property type="entry name" value="Intergrase catalytic core"/>
    <property type="match status" value="1"/>
</dbReference>
<dbReference type="Pfam" id="PF00589">
    <property type="entry name" value="Phage_integrase"/>
    <property type="match status" value="1"/>
</dbReference>
<dbReference type="PROSITE" id="PS51898">
    <property type="entry name" value="TYR_RECOMBINASE"/>
    <property type="match status" value="1"/>
</dbReference>
<dbReference type="InterPro" id="IPR050808">
    <property type="entry name" value="Phage_Integrase"/>
</dbReference>
<keyword evidence="4" id="KW-0233">DNA recombination</keyword>
<dbReference type="Gene3D" id="3.30.160.390">
    <property type="entry name" value="Integrase, DNA-binding domain"/>
    <property type="match status" value="1"/>
</dbReference>
<keyword evidence="3" id="KW-0238">DNA-binding</keyword>
<proteinExistence type="inferred from homology"/>
<dbReference type="InterPro" id="IPR025166">
    <property type="entry name" value="Integrase_DNA_bind_dom"/>
</dbReference>
<evidence type="ECO:0000313" key="6">
    <source>
        <dbReference type="EMBL" id="MDN8668632.1"/>
    </source>
</evidence>
<evidence type="ECO:0000256" key="1">
    <source>
        <dbReference type="ARBA" id="ARBA00008857"/>
    </source>
</evidence>
<dbReference type="Proteomes" id="UP001174315">
    <property type="component" value="Unassembled WGS sequence"/>
</dbReference>
<name>A0ABT8Q9R3_9GAMM</name>
<dbReference type="Pfam" id="PF22022">
    <property type="entry name" value="Phage_int_M"/>
    <property type="match status" value="1"/>
</dbReference>
<keyword evidence="7" id="KW-1185">Reference proteome</keyword>
<dbReference type="PANTHER" id="PTHR30629">
    <property type="entry name" value="PROPHAGE INTEGRASE"/>
    <property type="match status" value="1"/>
</dbReference>
<dbReference type="RefSeq" id="WP_301868887.1">
    <property type="nucleotide sequence ID" value="NZ_JAUKNN010000008.1"/>
</dbReference>
<comment type="similarity">
    <text evidence="1">Belongs to the 'phage' integrase family.</text>
</comment>
<dbReference type="SUPFAM" id="SSF56349">
    <property type="entry name" value="DNA breaking-rejoining enzymes"/>
    <property type="match status" value="1"/>
</dbReference>
<feature type="domain" description="Tyr recombinase" evidence="5">
    <location>
        <begin position="264"/>
        <end position="444"/>
    </location>
</feature>
<dbReference type="InterPro" id="IPR011010">
    <property type="entry name" value="DNA_brk_join_enz"/>
</dbReference>
<protein>
    <submittedName>
        <fullName evidence="6">Tyrosine-type recombinase/integrase</fullName>
    </submittedName>
</protein>
<evidence type="ECO:0000313" key="7">
    <source>
        <dbReference type="Proteomes" id="UP001174315"/>
    </source>
</evidence>
<gene>
    <name evidence="6" type="ORF">Q0S36_04710</name>
</gene>
<dbReference type="InterPro" id="IPR038488">
    <property type="entry name" value="Integrase_DNA-bd_sf"/>
</dbReference>
<accession>A0ABT8Q9R3</accession>
<evidence type="ECO:0000256" key="2">
    <source>
        <dbReference type="ARBA" id="ARBA00022908"/>
    </source>
</evidence>